<name>A0ABY4YQW4_9MICO</name>
<dbReference type="Gene3D" id="1.10.10.10">
    <property type="entry name" value="Winged helix-like DNA-binding domain superfamily/Winged helix DNA-binding domain"/>
    <property type="match status" value="1"/>
</dbReference>
<organism evidence="6 7">
    <name type="scientific">Ornithinimicrobium faecis</name>
    <dbReference type="NCBI Taxonomy" id="2934158"/>
    <lineage>
        <taxon>Bacteria</taxon>
        <taxon>Bacillati</taxon>
        <taxon>Actinomycetota</taxon>
        <taxon>Actinomycetes</taxon>
        <taxon>Micrococcales</taxon>
        <taxon>Ornithinimicrobiaceae</taxon>
        <taxon>Ornithinimicrobium</taxon>
    </lineage>
</organism>
<evidence type="ECO:0000256" key="4">
    <source>
        <dbReference type="ARBA" id="ARBA00023163"/>
    </source>
</evidence>
<dbReference type="PANTHER" id="PTHR34294">
    <property type="entry name" value="TRANSCRIPTIONAL REGULATOR-RELATED"/>
    <property type="match status" value="1"/>
</dbReference>
<evidence type="ECO:0000256" key="2">
    <source>
        <dbReference type="ARBA" id="ARBA00023015"/>
    </source>
</evidence>
<keyword evidence="7" id="KW-1185">Reference proteome</keyword>
<dbReference type="Gene3D" id="3.40.50.1360">
    <property type="match status" value="1"/>
</dbReference>
<proteinExistence type="inferred from homology"/>
<evidence type="ECO:0000259" key="5">
    <source>
        <dbReference type="Pfam" id="PF04198"/>
    </source>
</evidence>
<accession>A0ABY4YQW4</accession>
<sequence length="328" mass="35377">MANRRELTEWASEEQLVRAAWYYYVEQLTQDQIARRLSVSRASAGRLLEKSRRSGVVSFTINSDYLPVFEVGRRLMEVYGLRDTVVIPAADGQSTQAQTVQRLAHGAAQYLKNHLQFGNTLAMGWGYTVGATFELLPPELMSNVSTVTLTGGVDAYVKNLRRLRGTTAGVTRDWVIPTPILVSSAKLAMQLRAEDGVRTVIDRSHNADHAVIGIGGLTGEPTLALSGYASAEELERYAAEGAVGDVLGLFFDKDGKLLELPIHHRRIGIGIDELKAIPNVVGVAGGNDKIEAIRGALAGGYVDVLITTEEAARSLLGDTDAGATEGEV</sequence>
<dbReference type="InterPro" id="IPR051054">
    <property type="entry name" value="SorC_transcr_regulators"/>
</dbReference>
<keyword evidence="4" id="KW-0804">Transcription</keyword>
<dbReference type="InterPro" id="IPR007324">
    <property type="entry name" value="Sugar-bd_dom_put"/>
</dbReference>
<dbReference type="InterPro" id="IPR036388">
    <property type="entry name" value="WH-like_DNA-bd_sf"/>
</dbReference>
<dbReference type="Proteomes" id="UP001056455">
    <property type="component" value="Chromosome"/>
</dbReference>
<evidence type="ECO:0000313" key="6">
    <source>
        <dbReference type="EMBL" id="USQ79162.1"/>
    </source>
</evidence>
<evidence type="ECO:0000256" key="3">
    <source>
        <dbReference type="ARBA" id="ARBA00023125"/>
    </source>
</evidence>
<evidence type="ECO:0000256" key="1">
    <source>
        <dbReference type="ARBA" id="ARBA00010466"/>
    </source>
</evidence>
<keyword evidence="2" id="KW-0805">Transcription regulation</keyword>
<gene>
    <name evidence="6" type="ORF">NF556_16295</name>
</gene>
<dbReference type="RefSeq" id="WP_252592077.1">
    <property type="nucleotide sequence ID" value="NZ_CP099489.1"/>
</dbReference>
<feature type="domain" description="Sugar-binding" evidence="5">
    <location>
        <begin position="69"/>
        <end position="316"/>
    </location>
</feature>
<evidence type="ECO:0000313" key="7">
    <source>
        <dbReference type="Proteomes" id="UP001056455"/>
    </source>
</evidence>
<comment type="similarity">
    <text evidence="1">Belongs to the SorC transcriptional regulatory family.</text>
</comment>
<dbReference type="InterPro" id="IPR037171">
    <property type="entry name" value="NagB/RpiA_transferase-like"/>
</dbReference>
<protein>
    <submittedName>
        <fullName evidence="6">Sugar-binding transcriptional regulator</fullName>
    </submittedName>
</protein>
<dbReference type="SUPFAM" id="SSF100950">
    <property type="entry name" value="NagB/RpiA/CoA transferase-like"/>
    <property type="match status" value="1"/>
</dbReference>
<keyword evidence="3" id="KW-0238">DNA-binding</keyword>
<dbReference type="Pfam" id="PF04198">
    <property type="entry name" value="Sugar-bind"/>
    <property type="match status" value="1"/>
</dbReference>
<dbReference type="EMBL" id="CP099489">
    <property type="protein sequence ID" value="USQ79162.1"/>
    <property type="molecule type" value="Genomic_DNA"/>
</dbReference>
<reference evidence="6" key="1">
    <citation type="submission" date="2022-06" db="EMBL/GenBank/DDBJ databases">
        <title>Ornithinimicrobium HY1793.</title>
        <authorList>
            <person name="Huang Y."/>
        </authorList>
    </citation>
    <scope>NUCLEOTIDE SEQUENCE</scope>
    <source>
        <strain evidence="6">HY1793</strain>
    </source>
</reference>
<dbReference type="PANTHER" id="PTHR34294:SF1">
    <property type="entry name" value="TRANSCRIPTIONAL REGULATOR LSRR"/>
    <property type="match status" value="1"/>
</dbReference>